<evidence type="ECO:0000313" key="9">
    <source>
        <dbReference type="EMBL" id="AWN23870.1"/>
    </source>
</evidence>
<evidence type="ECO:0000256" key="4">
    <source>
        <dbReference type="ARBA" id="ARBA00022692"/>
    </source>
</evidence>
<dbReference type="GO" id="GO:0016020">
    <property type="term" value="C:membrane"/>
    <property type="evidence" value="ECO:0007669"/>
    <property type="project" value="UniProtKB-SubCell"/>
</dbReference>
<evidence type="ECO:0000256" key="1">
    <source>
        <dbReference type="ARBA" id="ARBA00004141"/>
    </source>
</evidence>
<feature type="transmembrane region" description="Helical" evidence="7">
    <location>
        <begin position="307"/>
        <end position="328"/>
    </location>
</feature>
<protein>
    <submittedName>
        <fullName evidence="9">Tetracycline resistance MFS efflux pump</fullName>
    </submittedName>
</protein>
<feature type="transmembrane region" description="Helical" evidence="7">
    <location>
        <begin position="219"/>
        <end position="240"/>
    </location>
</feature>
<evidence type="ECO:0000256" key="2">
    <source>
        <dbReference type="ARBA" id="ARBA00007520"/>
    </source>
</evidence>
<accession>A0A2Z3JKP6</accession>
<dbReference type="InterPro" id="IPR020846">
    <property type="entry name" value="MFS_dom"/>
</dbReference>
<name>A0A2Z3JKP6_9DEIO</name>
<gene>
    <name evidence="9" type="ORF">DKM44_12055</name>
</gene>
<evidence type="ECO:0000313" key="10">
    <source>
        <dbReference type="Proteomes" id="UP000245368"/>
    </source>
</evidence>
<dbReference type="EMBL" id="CP029494">
    <property type="protein sequence ID" value="AWN23870.1"/>
    <property type="molecule type" value="Genomic_DNA"/>
</dbReference>
<comment type="subcellular location">
    <subcellularLocation>
        <location evidence="1">Membrane</location>
        <topology evidence="1">Multi-pass membrane protein</topology>
    </subcellularLocation>
</comment>
<dbReference type="OrthoDB" id="9793283at2"/>
<dbReference type="InterPro" id="IPR011701">
    <property type="entry name" value="MFS"/>
</dbReference>
<dbReference type="PANTHER" id="PTHR23504:SF15">
    <property type="entry name" value="MAJOR FACILITATOR SUPERFAMILY (MFS) PROFILE DOMAIN-CONTAINING PROTEIN"/>
    <property type="match status" value="1"/>
</dbReference>
<dbReference type="Gene3D" id="1.20.1250.20">
    <property type="entry name" value="MFS general substrate transporter like domains"/>
    <property type="match status" value="1"/>
</dbReference>
<dbReference type="PROSITE" id="PS00216">
    <property type="entry name" value="SUGAR_TRANSPORT_1"/>
    <property type="match status" value="1"/>
</dbReference>
<feature type="domain" description="Major facilitator superfamily (MFS) profile" evidence="8">
    <location>
        <begin position="7"/>
        <end position="402"/>
    </location>
</feature>
<organism evidence="9 10">
    <name type="scientific">Deinococcus irradiatisoli</name>
    <dbReference type="NCBI Taxonomy" id="2202254"/>
    <lineage>
        <taxon>Bacteria</taxon>
        <taxon>Thermotogati</taxon>
        <taxon>Deinococcota</taxon>
        <taxon>Deinococci</taxon>
        <taxon>Deinococcales</taxon>
        <taxon>Deinococcaceae</taxon>
        <taxon>Deinococcus</taxon>
    </lineage>
</organism>
<dbReference type="PANTHER" id="PTHR23504">
    <property type="entry name" value="MAJOR FACILITATOR SUPERFAMILY DOMAIN-CONTAINING PROTEIN 10"/>
    <property type="match status" value="1"/>
</dbReference>
<feature type="transmembrane region" description="Helical" evidence="7">
    <location>
        <begin position="7"/>
        <end position="33"/>
    </location>
</feature>
<feature type="transmembrane region" description="Helical" evidence="7">
    <location>
        <begin position="283"/>
        <end position="301"/>
    </location>
</feature>
<keyword evidence="6 7" id="KW-0472">Membrane</keyword>
<reference evidence="9 10" key="1">
    <citation type="submission" date="2018-05" db="EMBL/GenBank/DDBJ databases">
        <title>Complete Genome Sequence of Deinococcus sp. strain 17bor-2.</title>
        <authorList>
            <person name="Srinivasan S."/>
        </authorList>
    </citation>
    <scope>NUCLEOTIDE SEQUENCE [LARGE SCALE GENOMIC DNA]</scope>
    <source>
        <strain evidence="9 10">17bor-2</strain>
    </source>
</reference>
<feature type="transmembrane region" description="Helical" evidence="7">
    <location>
        <begin position="135"/>
        <end position="159"/>
    </location>
</feature>
<proteinExistence type="inferred from homology"/>
<feature type="transmembrane region" description="Helical" evidence="7">
    <location>
        <begin position="165"/>
        <end position="183"/>
    </location>
</feature>
<dbReference type="Proteomes" id="UP000245368">
    <property type="component" value="Chromosome"/>
</dbReference>
<keyword evidence="10" id="KW-1185">Reference proteome</keyword>
<feature type="transmembrane region" description="Helical" evidence="7">
    <location>
        <begin position="77"/>
        <end position="96"/>
    </location>
</feature>
<dbReference type="InterPro" id="IPR036259">
    <property type="entry name" value="MFS_trans_sf"/>
</dbReference>
<feature type="transmembrane region" description="Helical" evidence="7">
    <location>
        <begin position="102"/>
        <end position="123"/>
    </location>
</feature>
<dbReference type="GO" id="GO:0022857">
    <property type="term" value="F:transmembrane transporter activity"/>
    <property type="evidence" value="ECO:0007669"/>
    <property type="project" value="InterPro"/>
</dbReference>
<keyword evidence="5 7" id="KW-1133">Transmembrane helix</keyword>
<evidence type="ECO:0000256" key="6">
    <source>
        <dbReference type="ARBA" id="ARBA00023136"/>
    </source>
</evidence>
<feature type="transmembrane region" description="Helical" evidence="7">
    <location>
        <begin position="378"/>
        <end position="398"/>
    </location>
</feature>
<comment type="similarity">
    <text evidence="2">Belongs to the major facilitator superfamily. TCR/Tet family.</text>
</comment>
<feature type="transmembrane region" description="Helical" evidence="7">
    <location>
        <begin position="252"/>
        <end position="271"/>
    </location>
</feature>
<dbReference type="InterPro" id="IPR001958">
    <property type="entry name" value="Tet-R_TetA/multi-R_MdtG-like"/>
</dbReference>
<keyword evidence="3" id="KW-0813">Transport</keyword>
<dbReference type="AlphaFoldDB" id="A0A2Z3JKP6"/>
<feature type="transmembrane region" description="Helical" evidence="7">
    <location>
        <begin position="45"/>
        <end position="65"/>
    </location>
</feature>
<evidence type="ECO:0000256" key="7">
    <source>
        <dbReference type="SAM" id="Phobius"/>
    </source>
</evidence>
<keyword evidence="4 7" id="KW-0812">Transmembrane</keyword>
<dbReference type="RefSeq" id="WP_109827598.1">
    <property type="nucleotide sequence ID" value="NZ_CP029494.1"/>
</dbReference>
<dbReference type="PRINTS" id="PR01035">
    <property type="entry name" value="TCRTETA"/>
</dbReference>
<dbReference type="SUPFAM" id="SSF103473">
    <property type="entry name" value="MFS general substrate transporter"/>
    <property type="match status" value="1"/>
</dbReference>
<evidence type="ECO:0000256" key="3">
    <source>
        <dbReference type="ARBA" id="ARBA00022448"/>
    </source>
</evidence>
<dbReference type="PROSITE" id="PS50850">
    <property type="entry name" value="MFS"/>
    <property type="match status" value="1"/>
</dbReference>
<dbReference type="InterPro" id="IPR005829">
    <property type="entry name" value="Sugar_transporter_CS"/>
</dbReference>
<dbReference type="CDD" id="cd17388">
    <property type="entry name" value="MFS_TetA"/>
    <property type="match status" value="1"/>
</dbReference>
<dbReference type="Pfam" id="PF07690">
    <property type="entry name" value="MFS_1"/>
    <property type="match status" value="2"/>
</dbReference>
<dbReference type="KEGG" id="dez:DKM44_12055"/>
<evidence type="ECO:0000259" key="8">
    <source>
        <dbReference type="PROSITE" id="PS50850"/>
    </source>
</evidence>
<sequence length="418" mass="43308">MRRPHAALSFILITALIDIMGIGLIIPVLPLLIKELAGSAAAGARYIGIFTAVYAVMQFVFAPILGRLSDRYGRRPVLLLSLLGVGLDYLLLAFAPTLWWLFVGRVIAGITGASLTVANAYIADVSAPEDRAKNFGRLGATFGVGFILGPALGGLLGGYGLRVPFMFAAGLALLNMLYGVFVLPESLPAGSRGQRLGRQDLNPLQPLAALGAYPLVRNLAGAFILLGMAGQVIFSTWVLYTASVLGWSPVQNGAALAFFGLLTAVVQGGLISTAVRVLGERKAILLGLLLGLAEMLVLAFARSSPVLYVSLVLGALGGLAGPAMQGLISRQVGESEQGRVQGALTGLNSLVGVVGPLLATWVYAYFNGGGAAVRVPGAAFLMGAAFSLLGTVVAWAVLRRVPPRPAPPAPLVEEALSG</sequence>
<feature type="transmembrane region" description="Helical" evidence="7">
    <location>
        <begin position="340"/>
        <end position="366"/>
    </location>
</feature>
<evidence type="ECO:0000256" key="5">
    <source>
        <dbReference type="ARBA" id="ARBA00022989"/>
    </source>
</evidence>